<dbReference type="InterPro" id="IPR021283">
    <property type="entry name" value="Phage_Wedge1"/>
</dbReference>
<evidence type="ECO:0008006" key="3">
    <source>
        <dbReference type="Google" id="ProtNLM"/>
    </source>
</evidence>
<name>A0A251ZT65_9PROT</name>
<keyword evidence="2" id="KW-1185">Reference proteome</keyword>
<comment type="caution">
    <text evidence="1">The sequence shown here is derived from an EMBL/GenBank/DDBJ whole genome shotgun (WGS) entry which is preliminary data.</text>
</comment>
<dbReference type="RefSeq" id="WP_179191871.1">
    <property type="nucleotide sequence ID" value="NZ_JOPB01000014.1"/>
</dbReference>
<dbReference type="EMBL" id="JOPB01000014">
    <property type="protein sequence ID" value="OUI77841.1"/>
    <property type="molecule type" value="Genomic_DNA"/>
</dbReference>
<sequence length="272" mass="31060">MDEDIEQEECCNHCNCNTDQQIDQTAGPSCLDYKKTVIAQYANSTVMLSLLDGIDSEIKVCGFFDDFYRIVWNINTAEGFGLDIWGRIVGVTRTVRSFMGFFWGFNEETLLIARPYYDDGYDKNLPADQYDTAVGMFRDLQGQDGDGIDLMEEVKFDDDDFRKLILAKAYANISDYSISSINFLLMSLFVDKTCCCSDCKDSTRKIIRKCRGICCKKNQRFIYVQDNLDMTLSIVLNWLPSKRDVALIYNTGLLSRPAGVEMKINVQVEEKS</sequence>
<evidence type="ECO:0000313" key="2">
    <source>
        <dbReference type="Proteomes" id="UP000194946"/>
    </source>
</evidence>
<evidence type="ECO:0000313" key="1">
    <source>
        <dbReference type="EMBL" id="OUI77841.1"/>
    </source>
</evidence>
<dbReference type="AlphaFoldDB" id="A0A251ZT65"/>
<protein>
    <recommendedName>
        <fullName evidence="3">DUF2612 domain-containing protein</fullName>
    </recommendedName>
</protein>
<accession>A0A251ZT65</accession>
<proteinExistence type="predicted"/>
<reference evidence="2" key="1">
    <citation type="submission" date="2014-06" db="EMBL/GenBank/DDBJ databases">
        <authorList>
            <person name="Winans N.J."/>
            <person name="Newell P.D."/>
            <person name="Douglas A.E."/>
        </authorList>
    </citation>
    <scope>NUCLEOTIDE SEQUENCE [LARGE SCALE GENOMIC DNA]</scope>
    <source>
        <strain evidence="2">DmL_052</strain>
    </source>
</reference>
<dbReference type="Proteomes" id="UP000194946">
    <property type="component" value="Unassembled WGS sequence"/>
</dbReference>
<dbReference type="Pfam" id="PF11041">
    <property type="entry name" value="Phage_Wedge1"/>
    <property type="match status" value="2"/>
</dbReference>
<gene>
    <name evidence="1" type="ORF">HK18_00990</name>
</gene>
<organism evidence="1 2">
    <name type="scientific">Commensalibacter intestini</name>
    <dbReference type="NCBI Taxonomy" id="479936"/>
    <lineage>
        <taxon>Bacteria</taxon>
        <taxon>Pseudomonadati</taxon>
        <taxon>Pseudomonadota</taxon>
        <taxon>Alphaproteobacteria</taxon>
        <taxon>Acetobacterales</taxon>
        <taxon>Acetobacteraceae</taxon>
    </lineage>
</organism>